<dbReference type="RefSeq" id="WP_368653743.1">
    <property type="nucleotide sequence ID" value="NZ_CP162599.1"/>
</dbReference>
<evidence type="ECO:0000313" key="5">
    <source>
        <dbReference type="EMBL" id="XDK33056.1"/>
    </source>
</evidence>
<name>A0AB39HS62_9BACI</name>
<protein>
    <submittedName>
        <fullName evidence="5">Site-specific integrase</fullName>
    </submittedName>
</protein>
<organism evidence="5">
    <name type="scientific">Ornithinibacillus sp. 4-3</name>
    <dbReference type="NCBI Taxonomy" id="3231488"/>
    <lineage>
        <taxon>Bacteria</taxon>
        <taxon>Bacillati</taxon>
        <taxon>Bacillota</taxon>
        <taxon>Bacilli</taxon>
        <taxon>Bacillales</taxon>
        <taxon>Bacillaceae</taxon>
        <taxon>Ornithinibacillus</taxon>
    </lineage>
</organism>
<dbReference type="SUPFAM" id="SSF56349">
    <property type="entry name" value="DNA breaking-rejoining enzymes"/>
    <property type="match status" value="1"/>
</dbReference>
<evidence type="ECO:0000256" key="2">
    <source>
        <dbReference type="ARBA" id="ARBA00023125"/>
    </source>
</evidence>
<keyword evidence="2" id="KW-0238">DNA-binding</keyword>
<gene>
    <name evidence="5" type="ORF">AB4Y30_01390</name>
</gene>
<accession>A0AB39HS62</accession>
<dbReference type="Gene3D" id="1.10.443.10">
    <property type="entry name" value="Intergrase catalytic core"/>
    <property type="match status" value="1"/>
</dbReference>
<dbReference type="PROSITE" id="PS51898">
    <property type="entry name" value="TYR_RECOMBINASE"/>
    <property type="match status" value="1"/>
</dbReference>
<reference evidence="5" key="1">
    <citation type="submission" date="2024-07" db="EMBL/GenBank/DDBJ databases">
        <title>Halotolerant mesophilic bacterium Ornithinibacillus sp. 4-3, sp. nov., isolated from soil.</title>
        <authorList>
            <person name="Sidarenka A.V."/>
            <person name="Guliayeva D.E."/>
            <person name="Leanovich S.I."/>
            <person name="Hileuskaya K.S."/>
            <person name="Akhremchuk A.E."/>
            <person name="Sikolenko M.A."/>
            <person name="Valentovich L.N."/>
        </authorList>
    </citation>
    <scope>NUCLEOTIDE SEQUENCE</scope>
    <source>
        <strain evidence="5">4-3</strain>
    </source>
</reference>
<dbReference type="GO" id="GO:0003677">
    <property type="term" value="F:DNA binding"/>
    <property type="evidence" value="ECO:0007669"/>
    <property type="project" value="UniProtKB-KW"/>
</dbReference>
<dbReference type="InterPro" id="IPR013762">
    <property type="entry name" value="Integrase-like_cat_sf"/>
</dbReference>
<dbReference type="CDD" id="cd01189">
    <property type="entry name" value="INT_ICEBs1_C_like"/>
    <property type="match status" value="1"/>
</dbReference>
<evidence type="ECO:0000256" key="1">
    <source>
        <dbReference type="ARBA" id="ARBA00008857"/>
    </source>
</evidence>
<dbReference type="PANTHER" id="PTHR30349">
    <property type="entry name" value="PHAGE INTEGRASE-RELATED"/>
    <property type="match status" value="1"/>
</dbReference>
<evidence type="ECO:0000259" key="4">
    <source>
        <dbReference type="PROSITE" id="PS51898"/>
    </source>
</evidence>
<evidence type="ECO:0000256" key="3">
    <source>
        <dbReference type="ARBA" id="ARBA00023172"/>
    </source>
</evidence>
<sequence length="234" mass="27104">MKEQDKPKSSKKQENKDFYRSHEIPVMLSFLKEYSLTHQAIVLLALTGALRRGEIAGLATDVLNFKDNSTLVKRSLQQSKKEGLKLKSTKTEDTRTVILPSKVMEMLHTIYLQKLNLKMELGPLWHNVTDINGKEVILLFSNEVGKPYRPDSITQFWNRFAIKHEDDLRRIRFHDLRHSSATYILNEGTKKGMNMRTVQKRLGHRNIKTTLNLYSHVTEQEDLAAGELFDDILL</sequence>
<dbReference type="EMBL" id="CP162599">
    <property type="protein sequence ID" value="XDK33056.1"/>
    <property type="molecule type" value="Genomic_DNA"/>
</dbReference>
<dbReference type="InterPro" id="IPR050090">
    <property type="entry name" value="Tyrosine_recombinase_XerCD"/>
</dbReference>
<dbReference type="InterPro" id="IPR002104">
    <property type="entry name" value="Integrase_catalytic"/>
</dbReference>
<comment type="similarity">
    <text evidence="1">Belongs to the 'phage' integrase family.</text>
</comment>
<feature type="domain" description="Tyr recombinase" evidence="4">
    <location>
        <begin position="14"/>
        <end position="227"/>
    </location>
</feature>
<keyword evidence="3" id="KW-0233">DNA recombination</keyword>
<dbReference type="PANTHER" id="PTHR30349:SF41">
    <property type="entry name" value="INTEGRASE_RECOMBINASE PROTEIN MJ0367-RELATED"/>
    <property type="match status" value="1"/>
</dbReference>
<dbReference type="GO" id="GO:0006310">
    <property type="term" value="P:DNA recombination"/>
    <property type="evidence" value="ECO:0007669"/>
    <property type="project" value="UniProtKB-KW"/>
</dbReference>
<dbReference type="Pfam" id="PF00589">
    <property type="entry name" value="Phage_integrase"/>
    <property type="match status" value="1"/>
</dbReference>
<dbReference type="InterPro" id="IPR011010">
    <property type="entry name" value="DNA_brk_join_enz"/>
</dbReference>
<proteinExistence type="inferred from homology"/>
<dbReference type="AlphaFoldDB" id="A0AB39HS62"/>
<dbReference type="GO" id="GO:0015074">
    <property type="term" value="P:DNA integration"/>
    <property type="evidence" value="ECO:0007669"/>
    <property type="project" value="InterPro"/>
</dbReference>